<evidence type="ECO:0000259" key="1">
    <source>
        <dbReference type="PROSITE" id="PS51746"/>
    </source>
</evidence>
<dbReference type="CDD" id="cd00143">
    <property type="entry name" value="PP2Cc"/>
    <property type="match status" value="1"/>
</dbReference>
<dbReference type="SUPFAM" id="SSF81606">
    <property type="entry name" value="PP2C-like"/>
    <property type="match status" value="1"/>
</dbReference>
<dbReference type="Pfam" id="PF13672">
    <property type="entry name" value="PP2C_2"/>
    <property type="match status" value="1"/>
</dbReference>
<name>A0A6M4H1D9_9PROT</name>
<dbReference type="SMART" id="SM00331">
    <property type="entry name" value="PP2C_SIG"/>
    <property type="match status" value="1"/>
</dbReference>
<gene>
    <name evidence="2" type="ORF">DSM104440_00089</name>
</gene>
<protein>
    <recommendedName>
        <fullName evidence="1">PPM-type phosphatase domain-containing protein</fullName>
    </recommendedName>
</protein>
<proteinExistence type="predicted"/>
<dbReference type="PROSITE" id="PS51746">
    <property type="entry name" value="PPM_2"/>
    <property type="match status" value="1"/>
</dbReference>
<reference evidence="2 3" key="1">
    <citation type="submission" date="2020-04" db="EMBL/GenBank/DDBJ databases">
        <title>Usitatibacter rugosus gen. nov., sp. nov. and Usitatibacter palustris sp. nov., novel members of Usitatibacteraceae fam. nov. within the order Nitrosomonadales isolated from soil.</title>
        <authorList>
            <person name="Huber K.J."/>
            <person name="Neumann-Schaal M."/>
            <person name="Geppert A."/>
            <person name="Luckner M."/>
            <person name="Wanner G."/>
            <person name="Overmann J."/>
        </authorList>
    </citation>
    <scope>NUCLEOTIDE SEQUENCE [LARGE SCALE GENOMIC DNA]</scope>
    <source>
        <strain evidence="2 3">Swamp67</strain>
    </source>
</reference>
<organism evidence="2 3">
    <name type="scientific">Usitatibacter palustris</name>
    <dbReference type="NCBI Taxonomy" id="2732487"/>
    <lineage>
        <taxon>Bacteria</taxon>
        <taxon>Pseudomonadati</taxon>
        <taxon>Pseudomonadota</taxon>
        <taxon>Betaproteobacteria</taxon>
        <taxon>Nitrosomonadales</taxon>
        <taxon>Usitatibacteraceae</taxon>
        <taxon>Usitatibacter</taxon>
    </lineage>
</organism>
<dbReference type="InterPro" id="IPR036457">
    <property type="entry name" value="PPM-type-like_dom_sf"/>
</dbReference>
<dbReference type="KEGG" id="upl:DSM104440_00089"/>
<sequence>MRFRVFQDSHVGDRKGNEDRVGYSYSRNVVLLVIADGMGGHMKGEVAAEIAVTEITRRFQQEARNKLKKPAEFLVSAINSAHRAIVAHAVEMNFLESPRTTVVACVIQAGRACWAHAGDSRLYLLRGGRLVAATQDHSRVQQMIDMGALTPEAAARHPDRNKIFSCLGGVVPPQIDVSREMDLQTGDTIMLSTDGFWAQIPASLISTLLRKQDVVGLIPGLITEAYRRADGDSDNISVVALTWENQDDDTVKDTTQMLNEEEFSTSSNTEQLDVAVPPDDVTEADIEKAIAEIQDAIRKVPR</sequence>
<dbReference type="Gene3D" id="3.60.40.10">
    <property type="entry name" value="PPM-type phosphatase domain"/>
    <property type="match status" value="1"/>
</dbReference>
<feature type="domain" description="PPM-type phosphatase" evidence="1">
    <location>
        <begin position="2"/>
        <end position="243"/>
    </location>
</feature>
<dbReference type="SMART" id="SM00332">
    <property type="entry name" value="PP2Cc"/>
    <property type="match status" value="1"/>
</dbReference>
<dbReference type="InterPro" id="IPR001932">
    <property type="entry name" value="PPM-type_phosphatase-like_dom"/>
</dbReference>
<keyword evidence="3" id="KW-1185">Reference proteome</keyword>
<dbReference type="InParanoid" id="A0A6M4H1D9"/>
<dbReference type="EMBL" id="CP053073">
    <property type="protein sequence ID" value="QJR13306.1"/>
    <property type="molecule type" value="Genomic_DNA"/>
</dbReference>
<accession>A0A6M4H1D9</accession>
<evidence type="ECO:0000313" key="3">
    <source>
        <dbReference type="Proteomes" id="UP000503096"/>
    </source>
</evidence>
<evidence type="ECO:0000313" key="2">
    <source>
        <dbReference type="EMBL" id="QJR13306.1"/>
    </source>
</evidence>
<dbReference type="AlphaFoldDB" id="A0A6M4H1D9"/>
<dbReference type="RefSeq" id="WP_171159723.1">
    <property type="nucleotide sequence ID" value="NZ_CP053073.1"/>
</dbReference>
<dbReference type="Proteomes" id="UP000503096">
    <property type="component" value="Chromosome"/>
</dbReference>